<dbReference type="EMBL" id="VTPC01008339">
    <property type="protein sequence ID" value="KAF2892956.1"/>
    <property type="molecule type" value="Genomic_DNA"/>
</dbReference>
<evidence type="ECO:0000256" key="6">
    <source>
        <dbReference type="ARBA" id="ARBA00022989"/>
    </source>
</evidence>
<keyword evidence="3 10" id="KW-0716">Sensory transduction</keyword>
<feature type="transmembrane region" description="Helical" evidence="10">
    <location>
        <begin position="194"/>
        <end position="218"/>
    </location>
</feature>
<evidence type="ECO:0000256" key="8">
    <source>
        <dbReference type="ARBA" id="ARBA00023170"/>
    </source>
</evidence>
<keyword evidence="7 10" id="KW-0472">Membrane</keyword>
<comment type="caution">
    <text evidence="10">Lacks conserved residue(s) required for the propagation of feature annotation.</text>
</comment>
<dbReference type="Proteomes" id="UP000801492">
    <property type="component" value="Unassembled WGS sequence"/>
</dbReference>
<dbReference type="Pfam" id="PF02949">
    <property type="entry name" value="7tm_6"/>
    <property type="match status" value="1"/>
</dbReference>
<evidence type="ECO:0000256" key="2">
    <source>
        <dbReference type="ARBA" id="ARBA00022475"/>
    </source>
</evidence>
<evidence type="ECO:0000256" key="10">
    <source>
        <dbReference type="RuleBase" id="RU351113"/>
    </source>
</evidence>
<sequence length="359" mass="40586">MTTNTAENYNSVLEKFIGGKRINFSKTGNYEMRYHAAAISLNSGGNFHAAVHEAITKKLYYDKNRYKAKQKTTTKFIDADENYGPNLQMSEIGKKELEDLKEKFIRKLNKTADEIMIPTLVELLKFLRSPHFHYYDEDLDVHIQSSIRTATIMVKIFLSSAICTVISLILAPIANPKPRQLPLPFPFDMNGKPLFLYLSAYIFQGIALLTAAWTSTGFDNVATSMMRLSSGYFKILTVTIERTTKMGALLNSGDNPNTSTHDYYEKFDKEINSRLSRCVEHHLAIIRFTESVESIFTYIVLLQFLASAVGICLAGFTFTSAPVGSFEFAFALSLPITLIIQISFYCTFGNEVTYQVWNS</sequence>
<feature type="transmembrane region" description="Helical" evidence="10">
    <location>
        <begin position="295"/>
        <end position="316"/>
    </location>
</feature>
<comment type="subcellular location">
    <subcellularLocation>
        <location evidence="1 10">Cell membrane</location>
        <topology evidence="1 10">Multi-pass membrane protein</topology>
    </subcellularLocation>
</comment>
<keyword evidence="5 10" id="KW-0552">Olfaction</keyword>
<dbReference type="GO" id="GO:0005886">
    <property type="term" value="C:plasma membrane"/>
    <property type="evidence" value="ECO:0007669"/>
    <property type="project" value="UniProtKB-SubCell"/>
</dbReference>
<protein>
    <recommendedName>
        <fullName evidence="10">Odorant receptor</fullName>
    </recommendedName>
</protein>
<evidence type="ECO:0000256" key="4">
    <source>
        <dbReference type="ARBA" id="ARBA00022692"/>
    </source>
</evidence>
<evidence type="ECO:0000256" key="7">
    <source>
        <dbReference type="ARBA" id="ARBA00023136"/>
    </source>
</evidence>
<keyword evidence="6 10" id="KW-1133">Transmembrane helix</keyword>
<evidence type="ECO:0000313" key="12">
    <source>
        <dbReference type="Proteomes" id="UP000801492"/>
    </source>
</evidence>
<accession>A0A8K0CWN0</accession>
<dbReference type="InterPro" id="IPR004117">
    <property type="entry name" value="7tm6_olfct_rcpt"/>
</dbReference>
<evidence type="ECO:0000256" key="5">
    <source>
        <dbReference type="ARBA" id="ARBA00022725"/>
    </source>
</evidence>
<dbReference type="GO" id="GO:0004984">
    <property type="term" value="F:olfactory receptor activity"/>
    <property type="evidence" value="ECO:0007669"/>
    <property type="project" value="InterPro"/>
</dbReference>
<dbReference type="GO" id="GO:0005549">
    <property type="term" value="F:odorant binding"/>
    <property type="evidence" value="ECO:0007669"/>
    <property type="project" value="InterPro"/>
</dbReference>
<organism evidence="11 12">
    <name type="scientific">Ignelater luminosus</name>
    <name type="common">Cucubano</name>
    <name type="synonym">Pyrophorus luminosus</name>
    <dbReference type="NCBI Taxonomy" id="2038154"/>
    <lineage>
        <taxon>Eukaryota</taxon>
        <taxon>Metazoa</taxon>
        <taxon>Ecdysozoa</taxon>
        <taxon>Arthropoda</taxon>
        <taxon>Hexapoda</taxon>
        <taxon>Insecta</taxon>
        <taxon>Pterygota</taxon>
        <taxon>Neoptera</taxon>
        <taxon>Endopterygota</taxon>
        <taxon>Coleoptera</taxon>
        <taxon>Polyphaga</taxon>
        <taxon>Elateriformia</taxon>
        <taxon>Elateroidea</taxon>
        <taxon>Elateridae</taxon>
        <taxon>Agrypninae</taxon>
        <taxon>Pyrophorini</taxon>
        <taxon>Ignelater</taxon>
    </lineage>
</organism>
<name>A0A8K0CWN0_IGNLU</name>
<evidence type="ECO:0000256" key="3">
    <source>
        <dbReference type="ARBA" id="ARBA00022606"/>
    </source>
</evidence>
<comment type="caution">
    <text evidence="11">The sequence shown here is derived from an EMBL/GenBank/DDBJ whole genome shotgun (WGS) entry which is preliminary data.</text>
</comment>
<evidence type="ECO:0000256" key="1">
    <source>
        <dbReference type="ARBA" id="ARBA00004651"/>
    </source>
</evidence>
<keyword evidence="4 10" id="KW-0812">Transmembrane</keyword>
<dbReference type="AlphaFoldDB" id="A0A8K0CWN0"/>
<evidence type="ECO:0000313" key="11">
    <source>
        <dbReference type="EMBL" id="KAF2892956.1"/>
    </source>
</evidence>
<proteinExistence type="inferred from homology"/>
<dbReference type="GO" id="GO:0007165">
    <property type="term" value="P:signal transduction"/>
    <property type="evidence" value="ECO:0007669"/>
    <property type="project" value="UniProtKB-KW"/>
</dbReference>
<dbReference type="PANTHER" id="PTHR21137:SF35">
    <property type="entry name" value="ODORANT RECEPTOR 19A-RELATED"/>
    <property type="match status" value="1"/>
</dbReference>
<comment type="similarity">
    <text evidence="10">Belongs to the insect chemoreceptor superfamily. Heteromeric odorant receptor channel (TC 1.A.69) family.</text>
</comment>
<gene>
    <name evidence="11" type="ORF">ILUMI_13216</name>
</gene>
<evidence type="ECO:0000256" key="9">
    <source>
        <dbReference type="ARBA" id="ARBA00023224"/>
    </source>
</evidence>
<keyword evidence="12" id="KW-1185">Reference proteome</keyword>
<keyword evidence="2" id="KW-1003">Cell membrane</keyword>
<reference evidence="11" key="1">
    <citation type="submission" date="2019-08" db="EMBL/GenBank/DDBJ databases">
        <title>The genome of the North American firefly Photinus pyralis.</title>
        <authorList>
            <consortium name="Photinus pyralis genome working group"/>
            <person name="Fallon T.R."/>
            <person name="Sander Lower S.E."/>
            <person name="Weng J.-K."/>
        </authorList>
    </citation>
    <scope>NUCLEOTIDE SEQUENCE</scope>
    <source>
        <strain evidence="11">TRF0915ILg1</strain>
        <tissue evidence="11">Whole body</tissue>
    </source>
</reference>
<feature type="transmembrane region" description="Helical" evidence="10">
    <location>
        <begin position="152"/>
        <end position="174"/>
    </location>
</feature>
<dbReference type="PANTHER" id="PTHR21137">
    <property type="entry name" value="ODORANT RECEPTOR"/>
    <property type="match status" value="1"/>
</dbReference>
<keyword evidence="9 10" id="KW-0807">Transducer</keyword>
<feature type="transmembrane region" description="Helical" evidence="10">
    <location>
        <begin position="328"/>
        <end position="348"/>
    </location>
</feature>
<keyword evidence="8 10" id="KW-0675">Receptor</keyword>
<dbReference type="OrthoDB" id="6604226at2759"/>